<gene>
    <name evidence="4" type="ORF">OSTLU_31098</name>
</gene>
<feature type="region of interest" description="Disordered" evidence="2">
    <location>
        <begin position="759"/>
        <end position="825"/>
    </location>
</feature>
<dbReference type="HOGENOM" id="CLU_343378_0_0_1"/>
<feature type="compositionally biased region" description="Polar residues" evidence="2">
    <location>
        <begin position="317"/>
        <end position="329"/>
    </location>
</feature>
<dbReference type="GO" id="GO:0006270">
    <property type="term" value="P:DNA replication initiation"/>
    <property type="evidence" value="ECO:0007669"/>
    <property type="project" value="TreeGrafter"/>
</dbReference>
<dbReference type="KEGG" id="olu:OSTLU_31098"/>
<dbReference type="RefSeq" id="XP_001417469.1">
    <property type="nucleotide sequence ID" value="XM_001417432.1"/>
</dbReference>
<dbReference type="OMA" id="NLTRRCT"/>
<evidence type="ECO:0000313" key="5">
    <source>
        <dbReference type="Proteomes" id="UP000001568"/>
    </source>
</evidence>
<dbReference type="CDD" id="cd17731">
    <property type="entry name" value="BRCT_TopBP1_rpt2_like"/>
    <property type="match status" value="1"/>
</dbReference>
<organism evidence="4 5">
    <name type="scientific">Ostreococcus lucimarinus (strain CCE9901)</name>
    <dbReference type="NCBI Taxonomy" id="436017"/>
    <lineage>
        <taxon>Eukaryota</taxon>
        <taxon>Viridiplantae</taxon>
        <taxon>Chlorophyta</taxon>
        <taxon>Mamiellophyceae</taxon>
        <taxon>Mamiellales</taxon>
        <taxon>Bathycoccaceae</taxon>
        <taxon>Ostreococcus</taxon>
    </lineage>
</organism>
<feature type="domain" description="BRCT" evidence="3">
    <location>
        <begin position="1"/>
        <end position="85"/>
    </location>
</feature>
<dbReference type="GO" id="GO:0033314">
    <property type="term" value="P:mitotic DNA replication checkpoint signaling"/>
    <property type="evidence" value="ECO:0007669"/>
    <property type="project" value="TreeGrafter"/>
</dbReference>
<dbReference type="STRING" id="436017.A4RVU3"/>
<dbReference type="InterPro" id="IPR059215">
    <property type="entry name" value="BRCT2_TopBP1-like"/>
</dbReference>
<dbReference type="Gramene" id="ABO95762">
    <property type="protein sequence ID" value="ABO95762"/>
    <property type="gene ID" value="OSTLU_31098"/>
</dbReference>
<feature type="compositionally biased region" description="Basic and acidic residues" evidence="2">
    <location>
        <begin position="786"/>
        <end position="796"/>
    </location>
</feature>
<reference evidence="4 5" key="1">
    <citation type="journal article" date="2007" name="Proc. Natl. Acad. Sci. U.S.A.">
        <title>The tiny eukaryote Ostreococcus provides genomic insights into the paradox of plankton speciation.</title>
        <authorList>
            <person name="Palenik B."/>
            <person name="Grimwood J."/>
            <person name="Aerts A."/>
            <person name="Rouze P."/>
            <person name="Salamov A."/>
            <person name="Putnam N."/>
            <person name="Dupont C."/>
            <person name="Jorgensen R."/>
            <person name="Derelle E."/>
            <person name="Rombauts S."/>
            <person name="Zhou K."/>
            <person name="Otillar R."/>
            <person name="Merchant S.S."/>
            <person name="Podell S."/>
            <person name="Gaasterland T."/>
            <person name="Napoli C."/>
            <person name="Gendler K."/>
            <person name="Manuell A."/>
            <person name="Tai V."/>
            <person name="Vallon O."/>
            <person name="Piganeau G."/>
            <person name="Jancek S."/>
            <person name="Heijde M."/>
            <person name="Jabbari K."/>
            <person name="Bowler C."/>
            <person name="Lohr M."/>
            <person name="Robbens S."/>
            <person name="Werner G."/>
            <person name="Dubchak I."/>
            <person name="Pazour G.J."/>
            <person name="Ren Q."/>
            <person name="Paulsen I."/>
            <person name="Delwiche C."/>
            <person name="Schmutz J."/>
            <person name="Rokhsar D."/>
            <person name="Van de Peer Y."/>
            <person name="Moreau H."/>
            <person name="Grigoriev I.V."/>
        </authorList>
    </citation>
    <scope>NUCLEOTIDE SEQUENCE [LARGE SCALE GENOMIC DNA]</scope>
    <source>
        <strain evidence="4 5">CCE9901</strain>
    </source>
</reference>
<dbReference type="CDD" id="cd00027">
    <property type="entry name" value="BRCT"/>
    <property type="match status" value="1"/>
</dbReference>
<keyword evidence="5" id="KW-1185">Reference proteome</keyword>
<dbReference type="PANTHER" id="PTHR13561">
    <property type="entry name" value="DNA REPLICATION REGULATOR DPB11-RELATED"/>
    <property type="match status" value="1"/>
</dbReference>
<sequence>MSTVVIITGFTDEQTDEIEQLAQALDVTIDRGYRPGSHFDVCLAAATTTLKYDVARQLRKPVVTVGWLRASAQGKRLVALDRFMVPPFLGCVVSITGFMDLTHRERLKLEVEQNGGTFSPDLVQGKCTHLIALKPEGGKYKSALKWGIRIVSQKWLDDCVRAKANVGEACYPVVQQRVVAPEVVKWVPPQLLEDDTPWDSNHLFGCRLYMVGFDAHERETRNQEKKNLMHEDTFEKMKLVRQGAGITTKDMNKATHIVISEHASAVDYYRVRMERDRCVTAAWLVACARESKCLPMEDYLIEDKIWEENVNKTISNRRTDSGIQSTRSLSSERRDEIEEGNRGNRTSRLNPGAKQDIRQPEIVTRDQNPLARENLSRVQVPETSKMTGTELPATEPIRFDRQDESGQPTSDSIPFVGKRIALSPLLQEDEASAARDYIGQGGGSVIDSRTGREFMNADYMVCPSMPSADERRTLRKMALGKMELVTCFWLDECLKQSCILSPENSVAFKPLPCDVPIPGLSGGSIRMSTSNYTEDTKREIRMMCVLVDAKYSDQLSRAKNTHLLSPVASGKKYEAAMNWGLKVATREWLETCIKSGKLVDESEFKPKSGESNAEPAAGETHAEIQAAAKKAFAPQVVGKDLSGLLQPSASPLHTTKPSTPSTIAKSSPSGDSRMPKSTGSRGKTPLSRTASGVTPGSKRLKTLTGRPSAGEQTEALFDQVMQNMEPRDENTDMPKPLGFPTPVNRSTVTRTVKNAMGASSLQLSQMDNKHETQFGYADYKQNSPRTKSEKRPDGNDKLNTLFATHNNASARTPSQGDNQELDDWI</sequence>
<dbReference type="PROSITE" id="PS50172">
    <property type="entry name" value="BRCT"/>
    <property type="match status" value="5"/>
</dbReference>
<feature type="compositionally biased region" description="Polar residues" evidence="2">
    <location>
        <begin position="645"/>
        <end position="694"/>
    </location>
</feature>
<feature type="domain" description="BRCT" evidence="3">
    <location>
        <begin position="239"/>
        <end position="301"/>
    </location>
</feature>
<dbReference type="eggNOG" id="KOG1929">
    <property type="taxonomic scope" value="Eukaryota"/>
</dbReference>
<evidence type="ECO:0000256" key="1">
    <source>
        <dbReference type="ARBA" id="ARBA00022737"/>
    </source>
</evidence>
<dbReference type="InterPro" id="IPR001357">
    <property type="entry name" value="BRCT_dom"/>
</dbReference>
<name>A4RVU3_OSTLU</name>
<dbReference type="SUPFAM" id="SSF52113">
    <property type="entry name" value="BRCT domain"/>
    <property type="match status" value="4"/>
</dbReference>
<feature type="domain" description="BRCT" evidence="3">
    <location>
        <begin position="410"/>
        <end position="507"/>
    </location>
</feature>
<dbReference type="PANTHER" id="PTHR13561:SF20">
    <property type="entry name" value="DNA TOPOISOMERASE 2-BINDING PROTEIN 1"/>
    <property type="match status" value="1"/>
</dbReference>
<dbReference type="Pfam" id="PF12738">
    <property type="entry name" value="PTCB-BRCT"/>
    <property type="match status" value="2"/>
</dbReference>
<dbReference type="AlphaFoldDB" id="A4RVU3"/>
<feature type="compositionally biased region" description="Basic and acidic residues" evidence="2">
    <location>
        <begin position="330"/>
        <end position="342"/>
    </location>
</feature>
<feature type="region of interest" description="Disordered" evidence="2">
    <location>
        <begin position="317"/>
        <end position="414"/>
    </location>
</feature>
<keyword evidence="1" id="KW-0677">Repeat</keyword>
<dbReference type="OrthoDB" id="251770at2759"/>
<evidence type="ECO:0000313" key="4">
    <source>
        <dbReference type="EMBL" id="ABO95762.1"/>
    </source>
</evidence>
<accession>A4RVU3</accession>
<dbReference type="EMBL" id="CP000584">
    <property type="protein sequence ID" value="ABO95762.1"/>
    <property type="molecule type" value="Genomic_DNA"/>
</dbReference>
<dbReference type="InterPro" id="IPR036420">
    <property type="entry name" value="BRCT_dom_sf"/>
</dbReference>
<dbReference type="Proteomes" id="UP000001568">
    <property type="component" value="Chromosome 4"/>
</dbReference>
<dbReference type="GO" id="GO:0007095">
    <property type="term" value="P:mitotic G2 DNA damage checkpoint signaling"/>
    <property type="evidence" value="ECO:0007669"/>
    <property type="project" value="TreeGrafter"/>
</dbReference>
<evidence type="ECO:0000256" key="2">
    <source>
        <dbReference type="SAM" id="MobiDB-lite"/>
    </source>
</evidence>
<feature type="region of interest" description="Disordered" evidence="2">
    <location>
        <begin position="643"/>
        <end position="745"/>
    </location>
</feature>
<feature type="domain" description="BRCT" evidence="3">
    <location>
        <begin position="83"/>
        <end position="173"/>
    </location>
</feature>
<dbReference type="GeneID" id="5001407"/>
<feature type="compositionally biased region" description="Polar residues" evidence="2">
    <location>
        <begin position="797"/>
        <end position="818"/>
    </location>
</feature>
<protein>
    <recommendedName>
        <fullName evidence="3">BRCT domain-containing protein</fullName>
    </recommendedName>
</protein>
<dbReference type="Gene3D" id="3.40.50.10190">
    <property type="entry name" value="BRCT domain"/>
    <property type="match status" value="5"/>
</dbReference>
<dbReference type="Pfam" id="PF00533">
    <property type="entry name" value="BRCT"/>
    <property type="match status" value="1"/>
</dbReference>
<dbReference type="SMART" id="SM00292">
    <property type="entry name" value="BRCT"/>
    <property type="match status" value="4"/>
</dbReference>
<feature type="domain" description="BRCT" evidence="3">
    <location>
        <begin position="520"/>
        <end position="606"/>
    </location>
</feature>
<evidence type="ECO:0000259" key="3">
    <source>
        <dbReference type="PROSITE" id="PS50172"/>
    </source>
</evidence>
<proteinExistence type="predicted"/>